<accession>A0ABW6D2E6</accession>
<evidence type="ECO:0000313" key="3">
    <source>
        <dbReference type="Proteomes" id="UP001598112"/>
    </source>
</evidence>
<dbReference type="RefSeq" id="WP_377977615.1">
    <property type="nucleotide sequence ID" value="NZ_JBBKXY010000001.1"/>
</dbReference>
<keyword evidence="3" id="KW-1185">Reference proteome</keyword>
<evidence type="ECO:0000256" key="1">
    <source>
        <dbReference type="SAM" id="Phobius"/>
    </source>
</evidence>
<protein>
    <recommendedName>
        <fullName evidence="4">DUF4350 domain-containing protein</fullName>
    </recommendedName>
</protein>
<gene>
    <name evidence="2" type="ORF">SKC35_00805</name>
</gene>
<reference evidence="2 3" key="1">
    <citation type="submission" date="2024-03" db="EMBL/GenBank/DDBJ databases">
        <title>Aquirufa genome sequencing.</title>
        <authorList>
            <person name="Pitt A."/>
            <person name="Hahn M.W."/>
        </authorList>
    </citation>
    <scope>NUCLEOTIDE SEQUENCE [LARGE SCALE GENOMIC DNA]</scope>
    <source>
        <strain evidence="2 3">KTFRIE-69F</strain>
    </source>
</reference>
<sequence length="461" mass="53510">MRICLIVGLIFSFSLAPLKAQMRFKDPDGPLHFQINFESADLWKEEKTGEWSKVTNLTFENVESRDIPLNSRLFPFSNSMGTLLILEGTGQVFQLDQVRRRLTRIDKTFYRGYNFGAIRFIRKDTLYSVGGNGFWHVNNIETYFSLKSKEWELQSMPDGNGPKQMRSDFGGYNQYRDVLSVLDFPPQYQSKNNSHQYHYFEKKINEVSWKCKGELNISLLRKLGVNKFESTFIQGVFLFRNGPFIVLGDPFKNELYEINQVVPLLSEHFELSEKNGYIYSYHESKNSTKLEHYIKVDSISISHLKSLGKYKGEFYVKPISPLIFQISFGIILLILGFLLGFWIKKAQKNNSLVTISDSEFSILDGLPDGAYEFLKASLALPKGHHFSSQAFTELMGFSSYAYETQRQVRSKLIKAINAYFSIHYKMHDVIIRKTANDDKRFSIYYISEEHYERLKELLGGD</sequence>
<organism evidence="2 3">
    <name type="scientific">Aquirufa originis</name>
    <dbReference type="NCBI Taxonomy" id="3096514"/>
    <lineage>
        <taxon>Bacteria</taxon>
        <taxon>Pseudomonadati</taxon>
        <taxon>Bacteroidota</taxon>
        <taxon>Cytophagia</taxon>
        <taxon>Cytophagales</taxon>
        <taxon>Flectobacillaceae</taxon>
        <taxon>Aquirufa</taxon>
    </lineage>
</organism>
<keyword evidence="1" id="KW-0472">Membrane</keyword>
<name>A0ABW6D2E6_9BACT</name>
<comment type="caution">
    <text evidence="2">The sequence shown here is derived from an EMBL/GenBank/DDBJ whole genome shotgun (WGS) entry which is preliminary data.</text>
</comment>
<keyword evidence="1" id="KW-1133">Transmembrane helix</keyword>
<keyword evidence="1" id="KW-0812">Transmembrane</keyword>
<evidence type="ECO:0008006" key="4">
    <source>
        <dbReference type="Google" id="ProtNLM"/>
    </source>
</evidence>
<evidence type="ECO:0000313" key="2">
    <source>
        <dbReference type="EMBL" id="MFD3292215.1"/>
    </source>
</evidence>
<proteinExistence type="predicted"/>
<dbReference type="Proteomes" id="UP001598112">
    <property type="component" value="Unassembled WGS sequence"/>
</dbReference>
<dbReference type="EMBL" id="JBBKXY010000001">
    <property type="protein sequence ID" value="MFD3292215.1"/>
    <property type="molecule type" value="Genomic_DNA"/>
</dbReference>
<feature type="transmembrane region" description="Helical" evidence="1">
    <location>
        <begin position="322"/>
        <end position="343"/>
    </location>
</feature>